<dbReference type="FunFam" id="3.40.50.1170:FF:000001">
    <property type="entry name" value="L-asparaginase 2"/>
    <property type="match status" value="1"/>
</dbReference>
<dbReference type="PROSITE" id="PS00917">
    <property type="entry name" value="ASN_GLN_ASE_2"/>
    <property type="match status" value="1"/>
</dbReference>
<dbReference type="InterPro" id="IPR020827">
    <property type="entry name" value="Asparaginase/glutaminase_AS1"/>
</dbReference>
<feature type="active site" description="O-isoaspartyl threonine intermediate" evidence="3">
    <location>
        <position position="13"/>
    </location>
</feature>
<dbReference type="Proteomes" id="UP000241829">
    <property type="component" value="Chromosome"/>
</dbReference>
<dbReference type="InterPro" id="IPR037152">
    <property type="entry name" value="L-asparaginase_N_sf"/>
</dbReference>
<dbReference type="InterPro" id="IPR027474">
    <property type="entry name" value="L-asparaginase_N"/>
</dbReference>
<evidence type="ECO:0000256" key="5">
    <source>
        <dbReference type="PROSITE-ProRule" id="PRU10099"/>
    </source>
</evidence>
<dbReference type="Pfam" id="PF17763">
    <property type="entry name" value="Asparaginase_C"/>
    <property type="match status" value="1"/>
</dbReference>
<dbReference type="Gene3D" id="3.40.50.1170">
    <property type="entry name" value="L-asparaginase, N-terminal domain"/>
    <property type="match status" value="1"/>
</dbReference>
<dbReference type="Pfam" id="PF00710">
    <property type="entry name" value="Asparaginase"/>
    <property type="match status" value="1"/>
</dbReference>
<evidence type="ECO:0000313" key="10">
    <source>
        <dbReference type="Proteomes" id="UP000241829"/>
    </source>
</evidence>
<dbReference type="InterPro" id="IPR036152">
    <property type="entry name" value="Asp/glu_Ase-like_sf"/>
</dbReference>
<keyword evidence="10" id="KW-1185">Reference proteome</keyword>
<dbReference type="InterPro" id="IPR040919">
    <property type="entry name" value="Asparaginase_C"/>
</dbReference>
<protein>
    <submittedName>
        <fullName evidence="9">Asparaginase</fullName>
    </submittedName>
</protein>
<dbReference type="PANTHER" id="PTHR11707:SF28">
    <property type="entry name" value="60 KDA LYSOPHOSPHOLIPASE"/>
    <property type="match status" value="1"/>
</dbReference>
<dbReference type="PRINTS" id="PR00139">
    <property type="entry name" value="ASNGLNASE"/>
</dbReference>
<feature type="active site" evidence="5">
    <location>
        <position position="13"/>
    </location>
</feature>
<organism evidence="9 10">
    <name type="scientific">Pulveribacter suum</name>
    <dbReference type="NCBI Taxonomy" id="2116657"/>
    <lineage>
        <taxon>Bacteria</taxon>
        <taxon>Pseudomonadati</taxon>
        <taxon>Pseudomonadota</taxon>
        <taxon>Betaproteobacteria</taxon>
        <taxon>Burkholderiales</taxon>
        <taxon>Comamonadaceae</taxon>
        <taxon>Pulveribacter</taxon>
    </lineage>
</organism>
<dbReference type="PANTHER" id="PTHR11707">
    <property type="entry name" value="L-ASPARAGINASE"/>
    <property type="match status" value="1"/>
</dbReference>
<dbReference type="InterPro" id="IPR006034">
    <property type="entry name" value="Asparaginase/glutaminase-like"/>
</dbReference>
<sequence>MAGKIVVLGTGGTIAGTSDVAGASVGYTAGQLGIGQLLAAVPQLAQAARGPLVAEQLAQVDSKDMTHALWMQLVQRCLLHLDDKAVAGIVITHGTDTLEETAWLLHNLLPSHKPVVLTSAMRPATALVPDGPQNLLDAVALAADPGARGVLAVAAGVVHGAREVAKMHPLRLDAFASGDGGPLGWMDAGPVRWAHGRAPEPAAPRHGALARQLGQRPWPRVQIVLSHAGADGSVVDALLAAGAVDGLVAAATGNGTLHEDLELALARAAAAGVAVCVASRCPQGRMLALPPDAPWSSAPGLSPMKSRISLMLQLMER</sequence>
<dbReference type="AlphaFoldDB" id="A0A2P1NLX3"/>
<dbReference type="PROSITE" id="PS51732">
    <property type="entry name" value="ASN_GLN_ASE_3"/>
    <property type="match status" value="1"/>
</dbReference>
<dbReference type="CDD" id="cd08964">
    <property type="entry name" value="L-asparaginase_II"/>
    <property type="match status" value="1"/>
</dbReference>
<feature type="active site" evidence="6">
    <location>
        <position position="95"/>
    </location>
</feature>
<dbReference type="PIRSF" id="PIRSF500176">
    <property type="entry name" value="L_ASNase"/>
    <property type="match status" value="1"/>
</dbReference>
<evidence type="ECO:0000256" key="4">
    <source>
        <dbReference type="PIRSR" id="PIRSR001220-2"/>
    </source>
</evidence>
<name>A0A2P1NLX3_9BURK</name>
<evidence type="ECO:0000259" key="7">
    <source>
        <dbReference type="Pfam" id="PF00710"/>
    </source>
</evidence>
<feature type="binding site" evidence="4">
    <location>
        <position position="62"/>
    </location>
    <ligand>
        <name>substrate</name>
    </ligand>
</feature>
<evidence type="ECO:0000259" key="8">
    <source>
        <dbReference type="Pfam" id="PF17763"/>
    </source>
</evidence>
<dbReference type="RefSeq" id="WP_106846621.1">
    <property type="nucleotide sequence ID" value="NZ_CP027792.1"/>
</dbReference>
<dbReference type="GO" id="GO:0006528">
    <property type="term" value="P:asparagine metabolic process"/>
    <property type="evidence" value="ECO:0007669"/>
    <property type="project" value="InterPro"/>
</dbReference>
<evidence type="ECO:0000256" key="6">
    <source>
        <dbReference type="PROSITE-ProRule" id="PRU10100"/>
    </source>
</evidence>
<gene>
    <name evidence="9" type="ORF">C7H73_10600</name>
</gene>
<evidence type="ECO:0000256" key="2">
    <source>
        <dbReference type="ARBA" id="ARBA00022801"/>
    </source>
</evidence>
<dbReference type="PROSITE" id="PS00144">
    <property type="entry name" value="ASN_GLN_ASE_1"/>
    <property type="match status" value="1"/>
</dbReference>
<dbReference type="GO" id="GO:0004067">
    <property type="term" value="F:asparaginase activity"/>
    <property type="evidence" value="ECO:0007669"/>
    <property type="project" value="UniProtKB-UniRule"/>
</dbReference>
<dbReference type="EMBL" id="CP027792">
    <property type="protein sequence ID" value="AVP58068.1"/>
    <property type="molecule type" value="Genomic_DNA"/>
</dbReference>
<proteinExistence type="inferred from homology"/>
<evidence type="ECO:0000313" key="9">
    <source>
        <dbReference type="EMBL" id="AVP58068.1"/>
    </source>
</evidence>
<feature type="binding site" evidence="4">
    <location>
        <begin position="95"/>
        <end position="96"/>
    </location>
    <ligand>
        <name>substrate</name>
    </ligand>
</feature>
<dbReference type="InterPro" id="IPR004550">
    <property type="entry name" value="AsnASE_II"/>
</dbReference>
<reference evidence="10" key="1">
    <citation type="submission" date="2018-03" db="EMBL/GenBank/DDBJ databases">
        <title>Genome sequencing of Melaminivora sp. strain SC2-7.</title>
        <authorList>
            <person name="Kim S.-J."/>
            <person name="Heo J."/>
            <person name="Ahn J.-H."/>
            <person name="Kwon S.-W."/>
        </authorList>
    </citation>
    <scope>NUCLEOTIDE SEQUENCE [LARGE SCALE GENOMIC DNA]</scope>
    <source>
        <strain evidence="10">SC2-7</strain>
    </source>
</reference>
<dbReference type="SFLD" id="SFLDS00057">
    <property type="entry name" value="Glutaminase/Asparaginase"/>
    <property type="match status" value="1"/>
</dbReference>
<dbReference type="InterPro" id="IPR027475">
    <property type="entry name" value="Asparaginase/glutaminase_AS2"/>
</dbReference>
<feature type="domain" description="Asparaginase/glutaminase C-terminal" evidence="8">
    <location>
        <begin position="220"/>
        <end position="314"/>
    </location>
</feature>
<dbReference type="OrthoDB" id="9788068at2"/>
<dbReference type="Gene3D" id="3.40.50.40">
    <property type="match status" value="1"/>
</dbReference>
<dbReference type="SMART" id="SM00870">
    <property type="entry name" value="Asparaginase"/>
    <property type="match status" value="1"/>
</dbReference>
<evidence type="ECO:0000256" key="1">
    <source>
        <dbReference type="ARBA" id="ARBA00010518"/>
    </source>
</evidence>
<accession>A0A2P1NLX3</accession>
<comment type="similarity">
    <text evidence="1">Belongs to the asparaginase 1 family.</text>
</comment>
<dbReference type="SUPFAM" id="SSF53774">
    <property type="entry name" value="Glutaminase/Asparaginase"/>
    <property type="match status" value="1"/>
</dbReference>
<dbReference type="PIRSF" id="PIRSF001220">
    <property type="entry name" value="L-ASNase_gatD"/>
    <property type="match status" value="1"/>
</dbReference>
<evidence type="ECO:0000256" key="3">
    <source>
        <dbReference type="PIRSR" id="PIRSR001220-1"/>
    </source>
</evidence>
<feature type="domain" description="L-asparaginase N-terminal" evidence="7">
    <location>
        <begin position="4"/>
        <end position="194"/>
    </location>
</feature>
<keyword evidence="2" id="KW-0378">Hydrolase</keyword>
<dbReference type="InterPro" id="IPR027473">
    <property type="entry name" value="L-asparaginase_C"/>
</dbReference>
<dbReference type="KEGG" id="melm:C7H73_10600"/>